<dbReference type="Gene3D" id="1.10.150.120">
    <property type="entry name" value="[2Fe-2S]-binding domain"/>
    <property type="match status" value="1"/>
</dbReference>
<dbReference type="InterPro" id="IPR006058">
    <property type="entry name" value="2Fe2S_fd_BS"/>
</dbReference>
<comment type="caution">
    <text evidence="5">The sequence shown here is derived from an EMBL/GenBank/DDBJ whole genome shotgun (WGS) entry which is preliminary data.</text>
</comment>
<dbReference type="InterPro" id="IPR012675">
    <property type="entry name" value="Beta-grasp_dom_sf"/>
</dbReference>
<evidence type="ECO:0000259" key="4">
    <source>
        <dbReference type="PROSITE" id="PS51085"/>
    </source>
</evidence>
<reference evidence="5 6" key="1">
    <citation type="submission" date="2024-06" db="EMBL/GenBank/DDBJ databases">
        <title>Genomic Encyclopedia of Type Strains, Phase IV (KMG-IV): sequencing the most valuable type-strain genomes for metagenomic binning, comparative biology and taxonomic classification.</title>
        <authorList>
            <person name="Goeker M."/>
        </authorList>
    </citation>
    <scope>NUCLEOTIDE SEQUENCE [LARGE SCALE GENOMIC DNA]</scope>
    <source>
        <strain evidence="5 6">DSM 21331</strain>
    </source>
</reference>
<keyword evidence="1" id="KW-0479">Metal-binding</keyword>
<proteinExistence type="predicted"/>
<evidence type="ECO:0000313" key="5">
    <source>
        <dbReference type="EMBL" id="MET3691330.1"/>
    </source>
</evidence>
<evidence type="ECO:0000256" key="2">
    <source>
        <dbReference type="ARBA" id="ARBA00023002"/>
    </source>
</evidence>
<feature type="domain" description="2Fe-2S ferredoxin-type" evidence="4">
    <location>
        <begin position="14"/>
        <end position="90"/>
    </location>
</feature>
<evidence type="ECO:0000256" key="3">
    <source>
        <dbReference type="ARBA" id="ARBA00023004"/>
    </source>
</evidence>
<gene>
    <name evidence="5" type="ORF">ABID43_000849</name>
</gene>
<organism evidence="5 6">
    <name type="scientific">Methylobacterium goesingense</name>
    <dbReference type="NCBI Taxonomy" id="243690"/>
    <lineage>
        <taxon>Bacteria</taxon>
        <taxon>Pseudomonadati</taxon>
        <taxon>Pseudomonadota</taxon>
        <taxon>Alphaproteobacteria</taxon>
        <taxon>Hyphomicrobiales</taxon>
        <taxon>Methylobacteriaceae</taxon>
        <taxon>Methylobacterium</taxon>
    </lineage>
</organism>
<dbReference type="Gene3D" id="3.10.20.30">
    <property type="match status" value="1"/>
</dbReference>
<evidence type="ECO:0000256" key="1">
    <source>
        <dbReference type="ARBA" id="ARBA00022723"/>
    </source>
</evidence>
<dbReference type="PANTHER" id="PTHR45331:SF2">
    <property type="entry name" value="OXIDOREDUCTASE WITH IRON-SULFUR SUBUNIT"/>
    <property type="match status" value="1"/>
</dbReference>
<dbReference type="PROSITE" id="PS00197">
    <property type="entry name" value="2FE2S_FER_1"/>
    <property type="match status" value="1"/>
</dbReference>
<dbReference type="SUPFAM" id="SSF54292">
    <property type="entry name" value="2Fe-2S ferredoxin-like"/>
    <property type="match status" value="1"/>
</dbReference>
<keyword evidence="2" id="KW-0560">Oxidoreductase</keyword>
<dbReference type="EMBL" id="JBEPMM010000001">
    <property type="protein sequence ID" value="MET3691330.1"/>
    <property type="molecule type" value="Genomic_DNA"/>
</dbReference>
<dbReference type="InterPro" id="IPR002888">
    <property type="entry name" value="2Fe-2S-bd"/>
</dbReference>
<name>A0ABV2L0H8_9HYPH</name>
<dbReference type="InterPro" id="IPR036010">
    <property type="entry name" value="2Fe-2S_ferredoxin-like_sf"/>
</dbReference>
<dbReference type="InterPro" id="IPR052914">
    <property type="entry name" value="Aldehyde_Oxdr_Iron-Sulfur"/>
</dbReference>
<dbReference type="Pfam" id="PF01799">
    <property type="entry name" value="Fer2_2"/>
    <property type="match status" value="1"/>
</dbReference>
<dbReference type="RefSeq" id="WP_238280090.1">
    <property type="nucleotide sequence ID" value="NZ_BPQL01000074.1"/>
</dbReference>
<dbReference type="SUPFAM" id="SSF47741">
    <property type="entry name" value="CO dehydrogenase ISP C-domain like"/>
    <property type="match status" value="1"/>
</dbReference>
<dbReference type="InterPro" id="IPR001041">
    <property type="entry name" value="2Fe-2S_ferredoxin-type"/>
</dbReference>
<protein>
    <submittedName>
        <fullName evidence="5">Xanthine dehydrogenase YagT iron-sulfur-binding subunit</fullName>
    </submittedName>
</protein>
<dbReference type="InterPro" id="IPR036884">
    <property type="entry name" value="2Fe-2S-bd_dom_sf"/>
</dbReference>
<sequence>MLIESGSTDAANTIGITLTINGESRSLQVAPWTTLLDLLREDLDLTGTKKGCDHGQCGACTVLVNGTRINSCLTLAVMKDGASITTVEGLAGIEGLHPLQAAFVEHDAFQCGYCTPGQLCSAVGMLSEGHAHSRDEIREAMSGNICRCGAYTNIVDAIEDVMHAGVAK</sequence>
<dbReference type="Pfam" id="PF00111">
    <property type="entry name" value="Fer2"/>
    <property type="match status" value="1"/>
</dbReference>
<evidence type="ECO:0000313" key="6">
    <source>
        <dbReference type="Proteomes" id="UP001549145"/>
    </source>
</evidence>
<dbReference type="PANTHER" id="PTHR45331">
    <property type="entry name" value="OXIDOREDUCTASE, IRON-SULPHUR BINDING SUBUNIT-RELATED-RELATED"/>
    <property type="match status" value="1"/>
</dbReference>
<keyword evidence="3" id="KW-0408">Iron</keyword>
<accession>A0ABV2L0H8</accession>
<keyword evidence="6" id="KW-1185">Reference proteome</keyword>
<dbReference type="Proteomes" id="UP001549145">
    <property type="component" value="Unassembled WGS sequence"/>
</dbReference>
<dbReference type="PROSITE" id="PS51085">
    <property type="entry name" value="2FE2S_FER_2"/>
    <property type="match status" value="1"/>
</dbReference>